<dbReference type="GO" id="GO:0000177">
    <property type="term" value="C:cytoplasmic exosome (RNase complex)"/>
    <property type="evidence" value="ECO:0007669"/>
    <property type="project" value="TreeGrafter"/>
</dbReference>
<keyword evidence="4" id="KW-1133">Transmembrane helix</keyword>
<dbReference type="InterPro" id="IPR026699">
    <property type="entry name" value="Exosome_RNA_bind1/RRP40/RRP4"/>
</dbReference>
<evidence type="ECO:0000256" key="4">
    <source>
        <dbReference type="SAM" id="Phobius"/>
    </source>
</evidence>
<evidence type="ECO:0000313" key="6">
    <source>
        <dbReference type="EMBL" id="EKF30025.1"/>
    </source>
</evidence>
<dbReference type="Gene3D" id="3.30.1370.10">
    <property type="entry name" value="K Homology domain, type 1"/>
    <property type="match status" value="1"/>
</dbReference>
<dbReference type="GO" id="GO:0034475">
    <property type="term" value="P:U4 snRNA 3'-end processing"/>
    <property type="evidence" value="ECO:0007669"/>
    <property type="project" value="TreeGrafter"/>
</dbReference>
<evidence type="ECO:0000259" key="5">
    <source>
        <dbReference type="Pfam" id="PF15985"/>
    </source>
</evidence>
<dbReference type="GO" id="GO:0071051">
    <property type="term" value="P:poly(A)-dependent snoRNA 3'-end processing"/>
    <property type="evidence" value="ECO:0007669"/>
    <property type="project" value="TreeGrafter"/>
</dbReference>
<dbReference type="Pfam" id="PF21262">
    <property type="entry name" value="RRP40_S1"/>
    <property type="match status" value="1"/>
</dbReference>
<dbReference type="OrthoDB" id="340500at2759"/>
<dbReference type="Proteomes" id="UP000007350">
    <property type="component" value="Unassembled WGS sequence"/>
</dbReference>
<dbReference type="CDD" id="cd22526">
    <property type="entry name" value="KH-I_Rrp40"/>
    <property type="match status" value="1"/>
</dbReference>
<proteinExistence type="predicted"/>
<dbReference type="InterPro" id="IPR012340">
    <property type="entry name" value="NA-bd_OB-fold"/>
</dbReference>
<dbReference type="GO" id="GO:0003723">
    <property type="term" value="F:RNA binding"/>
    <property type="evidence" value="ECO:0007669"/>
    <property type="project" value="UniProtKB-KW"/>
</dbReference>
<protein>
    <submittedName>
        <fullName evidence="6">DNA ligase I, putative</fullName>
    </submittedName>
</protein>
<keyword evidence="6" id="KW-0436">Ligase</keyword>
<reference evidence="6 7" key="1">
    <citation type="journal article" date="2012" name="BMC Genomics">
        <title>Comparative genomic analysis of human infective Trypanosoma cruzi lineages with the bat-restricted subspecies T. cruzi marinkellei.</title>
        <authorList>
            <person name="Franzen O."/>
            <person name="Talavera-Lopez C."/>
            <person name="Ochaya S."/>
            <person name="Butler C.E."/>
            <person name="Messenger L.A."/>
            <person name="Lewis M.D."/>
            <person name="Llewellyn M.S."/>
            <person name="Marinkelle C.J."/>
            <person name="Tyler K.M."/>
            <person name="Miles M.A."/>
            <person name="Andersson B."/>
        </authorList>
    </citation>
    <scope>NUCLEOTIDE SEQUENCE [LARGE SCALE GENOMIC DNA]</scope>
    <source>
        <strain evidence="6 7">B7</strain>
    </source>
</reference>
<accession>K2MSI3</accession>
<feature type="transmembrane region" description="Helical" evidence="4">
    <location>
        <begin position="12"/>
        <end position="34"/>
    </location>
</feature>
<organism evidence="6 7">
    <name type="scientific">Trypanosoma cruzi marinkellei</name>
    <dbReference type="NCBI Taxonomy" id="85056"/>
    <lineage>
        <taxon>Eukaryota</taxon>
        <taxon>Discoba</taxon>
        <taxon>Euglenozoa</taxon>
        <taxon>Kinetoplastea</taxon>
        <taxon>Metakinetoplastina</taxon>
        <taxon>Trypanosomatida</taxon>
        <taxon>Trypanosomatidae</taxon>
        <taxon>Trypanosoma</taxon>
        <taxon>Schizotrypanum</taxon>
    </lineage>
</organism>
<name>K2MSI3_TRYCR</name>
<dbReference type="GO" id="GO:0000176">
    <property type="term" value="C:nuclear exosome (RNase complex)"/>
    <property type="evidence" value="ECO:0007669"/>
    <property type="project" value="TreeGrafter"/>
</dbReference>
<evidence type="ECO:0000256" key="1">
    <source>
        <dbReference type="ARBA" id="ARBA00004123"/>
    </source>
</evidence>
<gene>
    <name evidence="6" type="ORF">MOQ_006169</name>
</gene>
<dbReference type="SUPFAM" id="SSF54791">
    <property type="entry name" value="Eukaryotic type KH-domain (KH-domain type I)"/>
    <property type="match status" value="1"/>
</dbReference>
<dbReference type="AlphaFoldDB" id="K2MSI3"/>
<dbReference type="PANTHER" id="PTHR21321:SF1">
    <property type="entry name" value="EXOSOME COMPLEX COMPONENT RRP40"/>
    <property type="match status" value="1"/>
</dbReference>
<dbReference type="InterPro" id="IPR004088">
    <property type="entry name" value="KH_dom_type_1"/>
</dbReference>
<keyword evidence="4" id="KW-0472">Membrane</keyword>
<dbReference type="GO" id="GO:0071034">
    <property type="term" value="P:CUT catabolic process"/>
    <property type="evidence" value="ECO:0007669"/>
    <property type="project" value="TreeGrafter"/>
</dbReference>
<dbReference type="Pfam" id="PF15985">
    <property type="entry name" value="KH_6"/>
    <property type="match status" value="1"/>
</dbReference>
<dbReference type="GO" id="GO:0071038">
    <property type="term" value="P:TRAMP-dependent tRNA surveillance pathway"/>
    <property type="evidence" value="ECO:0007669"/>
    <property type="project" value="TreeGrafter"/>
</dbReference>
<dbReference type="InterPro" id="IPR049469">
    <property type="entry name" value="RRP40_KH-I"/>
</dbReference>
<evidence type="ECO:0000313" key="7">
    <source>
        <dbReference type="Proteomes" id="UP000007350"/>
    </source>
</evidence>
<dbReference type="PANTHER" id="PTHR21321">
    <property type="entry name" value="PNAS-3 RELATED"/>
    <property type="match status" value="1"/>
</dbReference>
<dbReference type="GO" id="GO:0000467">
    <property type="term" value="P:exonucleolytic trimming to generate mature 3'-end of 5.8S rRNA from tricistronic rRNA transcript (SSU-rRNA, 5.8S rRNA, LSU-rRNA)"/>
    <property type="evidence" value="ECO:0007669"/>
    <property type="project" value="TreeGrafter"/>
</dbReference>
<dbReference type="Gene3D" id="2.40.50.140">
    <property type="entry name" value="Nucleic acid-binding proteins"/>
    <property type="match status" value="1"/>
</dbReference>
<keyword evidence="3" id="KW-0694">RNA-binding</keyword>
<dbReference type="EMBL" id="AHKC01012491">
    <property type="protein sequence ID" value="EKF30025.1"/>
    <property type="molecule type" value="Genomic_DNA"/>
</dbReference>
<comment type="caution">
    <text evidence="6">The sequence shown here is derived from an EMBL/GenBank/DDBJ whole genome shotgun (WGS) entry which is preliminary data.</text>
</comment>
<dbReference type="GO" id="GO:0016874">
    <property type="term" value="F:ligase activity"/>
    <property type="evidence" value="ECO:0007669"/>
    <property type="project" value="UniProtKB-KW"/>
</dbReference>
<evidence type="ECO:0000256" key="2">
    <source>
        <dbReference type="ARBA" id="ARBA00022835"/>
    </source>
</evidence>
<keyword evidence="2" id="KW-0271">Exosome</keyword>
<dbReference type="SUPFAM" id="SSF50249">
    <property type="entry name" value="Nucleic acid-binding proteins"/>
    <property type="match status" value="1"/>
</dbReference>
<keyword evidence="7" id="KW-1185">Reference proteome</keyword>
<keyword evidence="4" id="KW-0812">Transmembrane</keyword>
<evidence type="ECO:0000256" key="3">
    <source>
        <dbReference type="ARBA" id="ARBA00022884"/>
    </source>
</evidence>
<dbReference type="InterPro" id="IPR036612">
    <property type="entry name" value="KH_dom_type_1_sf"/>
</dbReference>
<dbReference type="GO" id="GO:0071035">
    <property type="term" value="P:nuclear polyadenylation-dependent rRNA catabolic process"/>
    <property type="evidence" value="ECO:0007669"/>
    <property type="project" value="TreeGrafter"/>
</dbReference>
<sequence length="344" mass="36703">MGCTFPCLHTPFILCIAPQPNCVFVCFCFTLFLWQEKAYTQQRRMDQVSMTTAMTKGVRELAPLRSHVCLPGDPVLLLDPTAVVTLGNGLRPLPHAPSHGNITSGSAGGENTVVVAELCGPVACSVGPNQVRRYTLDAPAARRYMYSPRDPVVAIVVRKTSSYYYCYTGAAMLAVLDALSFDGATKSSRPRLQEGDVVYAFVKPKPSSVQPASSDACVESAGDEVELSCMAGDVGLVAKDWTSAEAVFGPLTGGTVVRVPIPYARSLLASDGASCLLSLLGERVPFEVCVGVNGFVWVRGQTSDVDAAAEARRTVAVASCIVEAQDDATPEEMESRVKSYFPSE</sequence>
<comment type="subcellular location">
    <subcellularLocation>
        <location evidence="1">Nucleus</location>
    </subcellularLocation>
</comment>
<feature type="domain" description="K Homology" evidence="5">
    <location>
        <begin position="254"/>
        <end position="303"/>
    </location>
</feature>